<organism evidence="2 3">
    <name type="scientific">Trichuris muris</name>
    <name type="common">Mouse whipworm</name>
    <dbReference type="NCBI Taxonomy" id="70415"/>
    <lineage>
        <taxon>Eukaryota</taxon>
        <taxon>Metazoa</taxon>
        <taxon>Ecdysozoa</taxon>
        <taxon>Nematoda</taxon>
        <taxon>Enoplea</taxon>
        <taxon>Dorylaimia</taxon>
        <taxon>Trichinellida</taxon>
        <taxon>Trichuridae</taxon>
        <taxon>Trichuris</taxon>
    </lineage>
</organism>
<proteinExistence type="predicted"/>
<dbReference type="Proteomes" id="UP000046395">
    <property type="component" value="Unassembled WGS sequence"/>
</dbReference>
<dbReference type="AlphaFoldDB" id="A0A5S6R0B3"/>
<reference evidence="3" key="1">
    <citation type="submission" date="2019-12" db="UniProtKB">
        <authorList>
            <consortium name="WormBaseParasite"/>
        </authorList>
    </citation>
    <scope>IDENTIFICATION</scope>
</reference>
<accession>A0A5S6R0B3</accession>
<sequence>MEDVVAMTKLLAIDNAMSAAKQEVENRKILEEIKQQKRQLMLKNPHLTNSGTSAGSPSSIGAMQRQAAMRATANSCASVMYVESLYKNNILLVVPRIHSGMLEGDGRI</sequence>
<feature type="region of interest" description="Disordered" evidence="1">
    <location>
        <begin position="43"/>
        <end position="63"/>
    </location>
</feature>
<evidence type="ECO:0000256" key="1">
    <source>
        <dbReference type="SAM" id="MobiDB-lite"/>
    </source>
</evidence>
<name>A0A5S6R0B3_TRIMR</name>
<evidence type="ECO:0000313" key="3">
    <source>
        <dbReference type="WBParaSite" id="TMUE_3000012602.1"/>
    </source>
</evidence>
<protein>
    <submittedName>
        <fullName evidence="3">Uncharacterized protein</fullName>
    </submittedName>
</protein>
<evidence type="ECO:0000313" key="2">
    <source>
        <dbReference type="Proteomes" id="UP000046395"/>
    </source>
</evidence>
<keyword evidence="2" id="KW-1185">Reference proteome</keyword>
<feature type="compositionally biased region" description="Polar residues" evidence="1">
    <location>
        <begin position="46"/>
        <end position="61"/>
    </location>
</feature>
<dbReference type="WBParaSite" id="TMUE_3000012602.1">
    <property type="protein sequence ID" value="TMUE_3000012602.1"/>
    <property type="gene ID" value="WBGene00301618"/>
</dbReference>